<evidence type="ECO:0000313" key="11">
    <source>
        <dbReference type="Proteomes" id="UP000095746"/>
    </source>
</evidence>
<comment type="pathway">
    <text evidence="2">Purine metabolism; purine nucleoside salvage.</text>
</comment>
<evidence type="ECO:0000256" key="7">
    <source>
        <dbReference type="ARBA" id="ARBA00031036"/>
    </source>
</evidence>
<dbReference type="GO" id="GO:0009116">
    <property type="term" value="P:nucleoside metabolic process"/>
    <property type="evidence" value="ECO:0007669"/>
    <property type="project" value="InterPro"/>
</dbReference>
<dbReference type="UniPathway" id="UPA00606"/>
<dbReference type="Proteomes" id="UP000095746">
    <property type="component" value="Unassembled WGS sequence"/>
</dbReference>
<evidence type="ECO:0000256" key="1">
    <source>
        <dbReference type="ARBA" id="ARBA00002678"/>
    </source>
</evidence>
<evidence type="ECO:0000256" key="3">
    <source>
        <dbReference type="ARBA" id="ARBA00006751"/>
    </source>
</evidence>
<evidence type="ECO:0000313" key="10">
    <source>
        <dbReference type="EMBL" id="CUP16424.1"/>
    </source>
</evidence>
<organism evidence="10 11">
    <name type="scientific">Flavonifractor plautii</name>
    <name type="common">Fusobacterium plautii</name>
    <dbReference type="NCBI Taxonomy" id="292800"/>
    <lineage>
        <taxon>Bacteria</taxon>
        <taxon>Bacillati</taxon>
        <taxon>Bacillota</taxon>
        <taxon>Clostridia</taxon>
        <taxon>Eubacteriales</taxon>
        <taxon>Oscillospiraceae</taxon>
        <taxon>Flavonifractor</taxon>
    </lineage>
</organism>
<evidence type="ECO:0000256" key="8">
    <source>
        <dbReference type="ARBA" id="ARBA00048556"/>
    </source>
</evidence>
<comment type="function">
    <text evidence="1">The purine nucleoside phosphorylases catalyze the phosphorolytic breakdown of the N-glycosidic bond in the beta-(deoxy)ribonucleoside molecules, with the formation of the corresponding free purine bases and pentose-1-phosphate. Cleaves guanosine, inosine, 2'-deoxyguanosine and 2'-deoxyinosine.</text>
</comment>
<comment type="catalytic activity">
    <reaction evidence="8">
        <text>a purine 2'-deoxy-D-ribonucleoside + phosphate = a purine nucleobase + 2-deoxy-alpha-D-ribose 1-phosphate</text>
        <dbReference type="Rhea" id="RHEA:36431"/>
        <dbReference type="ChEBI" id="CHEBI:26386"/>
        <dbReference type="ChEBI" id="CHEBI:43474"/>
        <dbReference type="ChEBI" id="CHEBI:57259"/>
        <dbReference type="ChEBI" id="CHEBI:142361"/>
        <dbReference type="EC" id="2.4.2.1"/>
    </reaction>
</comment>
<keyword evidence="5 10" id="KW-0328">Glycosyltransferase</keyword>
<proteinExistence type="inferred from homology"/>
<protein>
    <recommendedName>
        <fullName evidence="4">purine-nucleoside phosphorylase</fullName>
        <ecNumber evidence="4">2.4.2.1</ecNumber>
    </recommendedName>
    <alternativeName>
        <fullName evidence="7">Inosine-guanosine phosphorylase</fullName>
    </alternativeName>
</protein>
<keyword evidence="6 10" id="KW-0808">Transferase</keyword>
<dbReference type="PANTHER" id="PTHR11904:SF9">
    <property type="entry name" value="PURINE NUCLEOSIDE PHOSPHORYLASE-RELATED"/>
    <property type="match status" value="1"/>
</dbReference>
<dbReference type="AlphaFoldDB" id="A0A174KW43"/>
<dbReference type="InterPro" id="IPR035994">
    <property type="entry name" value="Nucleoside_phosphorylase_sf"/>
</dbReference>
<evidence type="ECO:0000259" key="9">
    <source>
        <dbReference type="Pfam" id="PF01048"/>
    </source>
</evidence>
<gene>
    <name evidence="10" type="primary">punA</name>
    <name evidence="10" type="ORF">ERS852411_02758</name>
</gene>
<feature type="domain" description="Nucleoside phosphorylase" evidence="9">
    <location>
        <begin position="2"/>
        <end position="68"/>
    </location>
</feature>
<dbReference type="InterPro" id="IPR011268">
    <property type="entry name" value="Purine_phosphorylase"/>
</dbReference>
<evidence type="ECO:0000256" key="2">
    <source>
        <dbReference type="ARBA" id="ARBA00005058"/>
    </source>
</evidence>
<evidence type="ECO:0000256" key="6">
    <source>
        <dbReference type="ARBA" id="ARBA00022679"/>
    </source>
</evidence>
<name>A0A174KW43_FLAPL</name>
<dbReference type="EC" id="2.4.2.1" evidence="4"/>
<dbReference type="Gene3D" id="3.40.50.1580">
    <property type="entry name" value="Nucleoside phosphorylase domain"/>
    <property type="match status" value="1"/>
</dbReference>
<comment type="similarity">
    <text evidence="3">Belongs to the PNP/MTAP phosphorylase family.</text>
</comment>
<reference evidence="10 11" key="1">
    <citation type="submission" date="2015-09" db="EMBL/GenBank/DDBJ databases">
        <authorList>
            <consortium name="Pathogen Informatics"/>
        </authorList>
    </citation>
    <scope>NUCLEOTIDE SEQUENCE [LARGE SCALE GENOMIC DNA]</scope>
    <source>
        <strain evidence="10 11">2789STDY5608854</strain>
    </source>
</reference>
<accession>A0A174KW43</accession>
<sequence length="71" mass="7365">MLGADAAGMSTAPEVITAGHCGMRVLGFTLLSNMGAGILDQPLSEQEVLDAAAACRDKFSRLVLACLKKID</sequence>
<dbReference type="EMBL" id="CYZT01000274">
    <property type="protein sequence ID" value="CUP16424.1"/>
    <property type="molecule type" value="Genomic_DNA"/>
</dbReference>
<dbReference type="GO" id="GO:0005737">
    <property type="term" value="C:cytoplasm"/>
    <property type="evidence" value="ECO:0007669"/>
    <property type="project" value="TreeGrafter"/>
</dbReference>
<dbReference type="GO" id="GO:0004731">
    <property type="term" value="F:purine-nucleoside phosphorylase activity"/>
    <property type="evidence" value="ECO:0007669"/>
    <property type="project" value="UniProtKB-EC"/>
</dbReference>
<dbReference type="Pfam" id="PF01048">
    <property type="entry name" value="PNP_UDP_1"/>
    <property type="match status" value="1"/>
</dbReference>
<evidence type="ECO:0000256" key="4">
    <source>
        <dbReference type="ARBA" id="ARBA00011886"/>
    </source>
</evidence>
<dbReference type="InterPro" id="IPR000845">
    <property type="entry name" value="Nucleoside_phosphorylase_d"/>
</dbReference>
<dbReference type="SUPFAM" id="SSF53167">
    <property type="entry name" value="Purine and uridine phosphorylases"/>
    <property type="match status" value="1"/>
</dbReference>
<dbReference type="PANTHER" id="PTHR11904">
    <property type="entry name" value="METHYLTHIOADENOSINE/PURINE NUCLEOSIDE PHOSPHORYLASE"/>
    <property type="match status" value="1"/>
</dbReference>
<evidence type="ECO:0000256" key="5">
    <source>
        <dbReference type="ARBA" id="ARBA00022676"/>
    </source>
</evidence>